<reference evidence="8 9" key="1">
    <citation type="submission" date="2023-12" db="EMBL/GenBank/DDBJ databases">
        <title>Novel species of the genus Arcicella isolated from rivers.</title>
        <authorList>
            <person name="Lu H."/>
        </authorList>
    </citation>
    <scope>NUCLEOTIDE SEQUENCE [LARGE SCALE GENOMIC DNA]</scope>
    <source>
        <strain evidence="8 9">KCTC 23307</strain>
    </source>
</reference>
<dbReference type="Pfam" id="PF02321">
    <property type="entry name" value="OEP"/>
    <property type="match status" value="2"/>
</dbReference>
<dbReference type="Gene3D" id="1.20.1600.10">
    <property type="entry name" value="Outer membrane efflux proteins (OEP)"/>
    <property type="match status" value="1"/>
</dbReference>
<proteinExistence type="inferred from homology"/>
<comment type="subcellular location">
    <subcellularLocation>
        <location evidence="1">Cell outer membrane</location>
    </subcellularLocation>
</comment>
<protein>
    <submittedName>
        <fullName evidence="8">TolC family protein</fullName>
    </submittedName>
</protein>
<dbReference type="RefSeq" id="WP_323296405.1">
    <property type="nucleotide sequence ID" value="NZ_JAYFUM010000009.1"/>
</dbReference>
<dbReference type="PANTHER" id="PTHR30026">
    <property type="entry name" value="OUTER MEMBRANE PROTEIN TOLC"/>
    <property type="match status" value="1"/>
</dbReference>
<keyword evidence="9" id="KW-1185">Reference proteome</keyword>
<evidence type="ECO:0000256" key="5">
    <source>
        <dbReference type="ARBA" id="ARBA00022692"/>
    </source>
</evidence>
<keyword evidence="5" id="KW-0812">Transmembrane</keyword>
<keyword evidence="3" id="KW-0813">Transport</keyword>
<dbReference type="InterPro" id="IPR003423">
    <property type="entry name" value="OMP_efflux"/>
</dbReference>
<comment type="similarity">
    <text evidence="2">Belongs to the outer membrane factor (OMF) (TC 1.B.17) family.</text>
</comment>
<evidence type="ECO:0000256" key="3">
    <source>
        <dbReference type="ARBA" id="ARBA00022448"/>
    </source>
</evidence>
<accession>A0ABU5Q9H9</accession>
<evidence type="ECO:0000313" key="9">
    <source>
        <dbReference type="Proteomes" id="UP001302949"/>
    </source>
</evidence>
<dbReference type="PANTHER" id="PTHR30026:SF20">
    <property type="entry name" value="OUTER MEMBRANE PROTEIN TOLC"/>
    <property type="match status" value="1"/>
</dbReference>
<evidence type="ECO:0000256" key="1">
    <source>
        <dbReference type="ARBA" id="ARBA00004442"/>
    </source>
</evidence>
<name>A0ABU5Q9H9_9BACT</name>
<evidence type="ECO:0000313" key="8">
    <source>
        <dbReference type="EMBL" id="MEA5139242.1"/>
    </source>
</evidence>
<dbReference type="SUPFAM" id="SSF56954">
    <property type="entry name" value="Outer membrane efflux proteins (OEP)"/>
    <property type="match status" value="1"/>
</dbReference>
<dbReference type="InterPro" id="IPR051906">
    <property type="entry name" value="TolC-like"/>
</dbReference>
<organism evidence="8 9">
    <name type="scientific">Arcicella rigui</name>
    <dbReference type="NCBI Taxonomy" id="797020"/>
    <lineage>
        <taxon>Bacteria</taxon>
        <taxon>Pseudomonadati</taxon>
        <taxon>Bacteroidota</taxon>
        <taxon>Cytophagia</taxon>
        <taxon>Cytophagales</taxon>
        <taxon>Flectobacillaceae</taxon>
        <taxon>Arcicella</taxon>
    </lineage>
</organism>
<evidence type="ECO:0000256" key="4">
    <source>
        <dbReference type="ARBA" id="ARBA00022452"/>
    </source>
</evidence>
<gene>
    <name evidence="8" type="ORF">VB248_08855</name>
</gene>
<evidence type="ECO:0000256" key="7">
    <source>
        <dbReference type="ARBA" id="ARBA00023237"/>
    </source>
</evidence>
<dbReference type="Proteomes" id="UP001302949">
    <property type="component" value="Unassembled WGS sequence"/>
</dbReference>
<comment type="caution">
    <text evidence="8">The sequence shown here is derived from an EMBL/GenBank/DDBJ whole genome shotgun (WGS) entry which is preliminary data.</text>
</comment>
<keyword evidence="7" id="KW-0998">Cell outer membrane</keyword>
<keyword evidence="6" id="KW-0472">Membrane</keyword>
<evidence type="ECO:0000256" key="2">
    <source>
        <dbReference type="ARBA" id="ARBA00007613"/>
    </source>
</evidence>
<evidence type="ECO:0000256" key="6">
    <source>
        <dbReference type="ARBA" id="ARBA00023136"/>
    </source>
</evidence>
<sequence length="439" mass="49429">MEKIMKEMLAQIVLLLLGFQSVAQNESKILLQDVEQAIQLGLKNNADINLIRLQKMKANYQLQLSTASKLPVIMATFSGQASLQLATTPLPGEIFGQPGKSIDAQFGKKYNYNTGLGLQWNILDFQANKNIEVARLNAEIPESQKEGLQQQVTTLITQYYYTAVISKKAIKIASQDLQVLDSVIVLTKDKFNKGLIDQMSFNQVLLNKLNVENTKNSSEKLLASSLSHLRLLCGVSQNTSLEVAELTPTSISFPKVLKADADLKVLQVQYDLSLRKLAFEKSAHFPKISLNAYTGKQQYRDDFGIAFQQKSWTDYSFVGIAINVPIFMGTTLRTKVKIAKTESLLAQQTLKDAIDKSLNKDQQLFDEWQYHSTAQVLAYQSFVISKENSELMYKKFEQGLVSLDVYQISFDNYLKAEMSYLNSLISLYSSFATIKSRIQ</sequence>
<dbReference type="EMBL" id="JAYFUM010000009">
    <property type="protein sequence ID" value="MEA5139242.1"/>
    <property type="molecule type" value="Genomic_DNA"/>
</dbReference>
<keyword evidence="4" id="KW-1134">Transmembrane beta strand</keyword>